<dbReference type="EMBL" id="PSZC01000017">
    <property type="protein sequence ID" value="PPJ36000.1"/>
    <property type="molecule type" value="Genomic_DNA"/>
</dbReference>
<comment type="caution">
    <text evidence="2">The sequence shown here is derived from an EMBL/GenBank/DDBJ whole genome shotgun (WGS) entry which is preliminary data.</text>
</comment>
<protein>
    <submittedName>
        <fullName evidence="2">Uncharacterized protein</fullName>
    </submittedName>
</protein>
<accession>A0A2S6AL97</accession>
<proteinExistence type="predicted"/>
<evidence type="ECO:0000256" key="1">
    <source>
        <dbReference type="SAM" id="MobiDB-lite"/>
    </source>
</evidence>
<evidence type="ECO:0000313" key="3">
    <source>
        <dbReference type="Proteomes" id="UP000239874"/>
    </source>
</evidence>
<dbReference type="RefSeq" id="WP_104375119.1">
    <property type="nucleotide sequence ID" value="NZ_PSZC01000017.1"/>
</dbReference>
<name>A0A2S6AL97_9NOCA</name>
<dbReference type="AlphaFoldDB" id="A0A2S6AL97"/>
<organism evidence="2 3">
    <name type="scientific">Nocardia nova</name>
    <dbReference type="NCBI Taxonomy" id="37330"/>
    <lineage>
        <taxon>Bacteria</taxon>
        <taxon>Bacillati</taxon>
        <taxon>Actinomycetota</taxon>
        <taxon>Actinomycetes</taxon>
        <taxon>Mycobacteriales</taxon>
        <taxon>Nocardiaceae</taxon>
        <taxon>Nocardia</taxon>
    </lineage>
</organism>
<sequence>MNTTDDNPDRVHIGGKTFEPTAETNTTPEDMDEINAAFAAFEQRRKEIPEDQKFHLSDRYGGYDFEGTEYEDYVNEQRRKRQKGDRD</sequence>
<dbReference type="Proteomes" id="UP000239874">
    <property type="component" value="Unassembled WGS sequence"/>
</dbReference>
<reference evidence="2 3" key="1">
    <citation type="submission" date="2018-02" db="EMBL/GenBank/DDBJ databases">
        <title>8 Nocardia nova and 1 Nocardia cyriacigeorgica strain used for evolution to TMP-SMX.</title>
        <authorList>
            <person name="Mehta H."/>
            <person name="Weng J."/>
            <person name="Shamoo Y."/>
        </authorList>
    </citation>
    <scope>NUCLEOTIDE SEQUENCE [LARGE SCALE GENOMIC DNA]</scope>
    <source>
        <strain evidence="2 3">MDA3139</strain>
    </source>
</reference>
<gene>
    <name evidence="2" type="ORF">C5E45_23155</name>
</gene>
<feature type="region of interest" description="Disordered" evidence="1">
    <location>
        <begin position="1"/>
        <end position="30"/>
    </location>
</feature>
<evidence type="ECO:0000313" key="2">
    <source>
        <dbReference type="EMBL" id="PPJ36000.1"/>
    </source>
</evidence>